<dbReference type="AlphaFoldDB" id="A0A380T2C2"/>
<evidence type="ECO:0000256" key="1">
    <source>
        <dbReference type="SAM" id="SignalP"/>
    </source>
</evidence>
<evidence type="ECO:0008006" key="4">
    <source>
        <dbReference type="Google" id="ProtNLM"/>
    </source>
</evidence>
<evidence type="ECO:0000313" key="3">
    <source>
        <dbReference type="Proteomes" id="UP000255177"/>
    </source>
</evidence>
<reference evidence="3" key="1">
    <citation type="submission" date="2018-07" db="EMBL/GenBank/DDBJ databases">
        <authorList>
            <person name="Blom J."/>
        </authorList>
    </citation>
    <scope>NUCLEOTIDE SEQUENCE [LARGE SCALE GENOMIC DNA]</scope>
    <source>
        <strain evidence="3">CCOS 864</strain>
    </source>
</reference>
<dbReference type="EMBL" id="UIDD01000008">
    <property type="protein sequence ID" value="SUQ63720.1"/>
    <property type="molecule type" value="Genomic_DNA"/>
</dbReference>
<accession>A0A380T2C2</accession>
<feature type="chain" id="PRO_5016640958" description="Lipoprotein" evidence="1">
    <location>
        <begin position="18"/>
        <end position="141"/>
    </location>
</feature>
<keyword evidence="3" id="KW-1185">Reference proteome</keyword>
<sequence length="141" mass="15608">MRLLLLGLMLIGTVCVADDEDYPDPLYGFVVGPYALVGKQPDNGATYSGRATLRYLDGQLVLAKTIDGKTRTAIGQVEVAAIAKAKVLRFTCPGHRSTCLIHGDLDNYARLTCYWQRDGVEHKEPGMESYFPTATWPENRQ</sequence>
<organism evidence="2 3">
    <name type="scientific">Pseudomonas wadenswilerensis</name>
    <dbReference type="NCBI Taxonomy" id="1785161"/>
    <lineage>
        <taxon>Bacteria</taxon>
        <taxon>Pseudomonadati</taxon>
        <taxon>Pseudomonadota</taxon>
        <taxon>Gammaproteobacteria</taxon>
        <taxon>Pseudomonadales</taxon>
        <taxon>Pseudomonadaceae</taxon>
        <taxon>Pseudomonas</taxon>
    </lineage>
</organism>
<feature type="signal peptide" evidence="1">
    <location>
        <begin position="1"/>
        <end position="17"/>
    </location>
</feature>
<keyword evidence="1" id="KW-0732">Signal</keyword>
<dbReference type="Proteomes" id="UP000255177">
    <property type="component" value="Unassembled WGS sequence"/>
</dbReference>
<evidence type="ECO:0000313" key="2">
    <source>
        <dbReference type="EMBL" id="SUQ63720.1"/>
    </source>
</evidence>
<protein>
    <recommendedName>
        <fullName evidence="4">Lipoprotein</fullName>
    </recommendedName>
</protein>
<name>A0A380T2C2_9PSED</name>
<proteinExistence type="predicted"/>
<gene>
    <name evidence="2" type="ORF">CCOS864_03173</name>
</gene>
<dbReference type="RefSeq" id="WP_115087260.1">
    <property type="nucleotide sequence ID" value="NZ_CBCSFG010000015.1"/>
</dbReference>